<dbReference type="Pfam" id="PF07859">
    <property type="entry name" value="Abhydrolase_3"/>
    <property type="match status" value="1"/>
</dbReference>
<dbReference type="GO" id="GO:0016787">
    <property type="term" value="F:hydrolase activity"/>
    <property type="evidence" value="ECO:0007669"/>
    <property type="project" value="UniProtKB-KW"/>
</dbReference>
<evidence type="ECO:0000256" key="1">
    <source>
        <dbReference type="ARBA" id="ARBA00022801"/>
    </source>
</evidence>
<feature type="domain" description="Alpha/beta hydrolase fold-3" evidence="2">
    <location>
        <begin position="59"/>
        <end position="253"/>
    </location>
</feature>
<protein>
    <recommendedName>
        <fullName evidence="2">Alpha/beta hydrolase fold-3 domain-containing protein</fullName>
    </recommendedName>
</protein>
<comment type="caution">
    <text evidence="3">The sequence shown here is derived from an EMBL/GenBank/DDBJ whole genome shotgun (WGS) entry which is preliminary data.</text>
</comment>
<dbReference type="InterPro" id="IPR013094">
    <property type="entry name" value="AB_hydrolase_3"/>
</dbReference>
<keyword evidence="4" id="KW-1185">Reference proteome</keyword>
<name>A0A1J4ND59_9ACTN</name>
<accession>A0A1J4ND59</accession>
<evidence type="ECO:0000313" key="4">
    <source>
        <dbReference type="Proteomes" id="UP000033772"/>
    </source>
</evidence>
<evidence type="ECO:0000313" key="3">
    <source>
        <dbReference type="EMBL" id="OIJ28847.1"/>
    </source>
</evidence>
<gene>
    <name evidence="3" type="ORF">UG56_001040</name>
</gene>
<dbReference type="Proteomes" id="UP000033772">
    <property type="component" value="Unassembled WGS sequence"/>
</dbReference>
<keyword evidence="1" id="KW-0378">Hydrolase</keyword>
<proteinExistence type="predicted"/>
<dbReference type="STRING" id="1844.UG56_001040"/>
<dbReference type="EMBL" id="JZDQ02000001">
    <property type="protein sequence ID" value="OIJ28847.1"/>
    <property type="molecule type" value="Genomic_DNA"/>
</dbReference>
<organism evidence="3 4">
    <name type="scientific">Nocardioides luteus</name>
    <dbReference type="NCBI Taxonomy" id="1844"/>
    <lineage>
        <taxon>Bacteria</taxon>
        <taxon>Bacillati</taxon>
        <taxon>Actinomycetota</taxon>
        <taxon>Actinomycetes</taxon>
        <taxon>Propionibacteriales</taxon>
        <taxon>Nocardioidaceae</taxon>
        <taxon>Nocardioides</taxon>
    </lineage>
</organism>
<dbReference type="InterPro" id="IPR050300">
    <property type="entry name" value="GDXG_lipolytic_enzyme"/>
</dbReference>
<reference evidence="3" key="1">
    <citation type="submission" date="2016-10" db="EMBL/GenBank/DDBJ databases">
        <title>Draft Genome Sequence of Nocardioides luteus Strain BAFB, an Alkane-Degrading Bacterium Isolated from JP-7 Polluted Soil.</title>
        <authorList>
            <person name="Brown L."/>
            <person name="Ruiz O.N."/>
            <person name="Gunasekera T."/>
        </authorList>
    </citation>
    <scope>NUCLEOTIDE SEQUENCE [LARGE SCALE GENOMIC DNA]</scope>
    <source>
        <strain evidence="3">BAFB</strain>
    </source>
</reference>
<dbReference type="PANTHER" id="PTHR48081:SF8">
    <property type="entry name" value="ALPHA_BETA HYDROLASE FOLD-3 DOMAIN-CONTAINING PROTEIN-RELATED"/>
    <property type="match status" value="1"/>
</dbReference>
<dbReference type="SUPFAM" id="SSF53474">
    <property type="entry name" value="alpha/beta-Hydrolases"/>
    <property type="match status" value="1"/>
</dbReference>
<dbReference type="Gene3D" id="3.40.50.1820">
    <property type="entry name" value="alpha/beta hydrolase"/>
    <property type="match status" value="1"/>
</dbReference>
<dbReference type="InterPro" id="IPR029058">
    <property type="entry name" value="AB_hydrolase_fold"/>
</dbReference>
<dbReference type="PANTHER" id="PTHR48081">
    <property type="entry name" value="AB HYDROLASE SUPERFAMILY PROTEIN C4A8.06C"/>
    <property type="match status" value="1"/>
</dbReference>
<sequence length="282" mass="30092">MDAMVDLRERRAALLADRRLTWVFGADDPGVEVREAWAGEIRLRVHVPRGGAASGRPLVLALHGGGWCWGSPEQSRWMAGRIAARTGAVVVAPAYRLAPEHPYPAAVEDCWAVLRWAVVHADDLGADADRIVVLGDSAGGTLAAVLALRARDEGGPPIRGQVLFYPLVDLVGLHGPGLAGILEHYVGPDLSRAEEWAVSPLRAASHADLPPALILTARFDPLRPHAERYAAALRTAGVGVAVHCPTFATHAYLTLPGISPASRGGLDRTVNFLDHALAPRHR</sequence>
<dbReference type="AlphaFoldDB" id="A0A1J4ND59"/>
<dbReference type="OrthoDB" id="3181909at2"/>
<evidence type="ECO:0000259" key="2">
    <source>
        <dbReference type="Pfam" id="PF07859"/>
    </source>
</evidence>